<feature type="region of interest" description="Disordered" evidence="1">
    <location>
        <begin position="1"/>
        <end position="20"/>
    </location>
</feature>
<dbReference type="EMBL" id="LNZH02000201">
    <property type="protein sequence ID" value="OCB86565.1"/>
    <property type="molecule type" value="Genomic_DNA"/>
</dbReference>
<dbReference type="SUPFAM" id="SSF81383">
    <property type="entry name" value="F-box domain"/>
    <property type="match status" value="1"/>
</dbReference>
<dbReference type="OrthoDB" id="3139399at2759"/>
<proteinExistence type="predicted"/>
<evidence type="ECO:0000313" key="4">
    <source>
        <dbReference type="Proteomes" id="UP000757232"/>
    </source>
</evidence>
<feature type="region of interest" description="Disordered" evidence="1">
    <location>
        <begin position="514"/>
        <end position="564"/>
    </location>
</feature>
<dbReference type="SUPFAM" id="SSF52047">
    <property type="entry name" value="RNI-like"/>
    <property type="match status" value="1"/>
</dbReference>
<gene>
    <name evidence="3" type="ORF">A7U60_g6461</name>
</gene>
<evidence type="ECO:0000313" key="3">
    <source>
        <dbReference type="EMBL" id="OCB86565.1"/>
    </source>
</evidence>
<dbReference type="InterPro" id="IPR001810">
    <property type="entry name" value="F-box_dom"/>
</dbReference>
<comment type="caution">
    <text evidence="3">The sequence shown here is derived from an EMBL/GenBank/DDBJ whole genome shotgun (WGS) entry which is preliminary data.</text>
</comment>
<reference evidence="3" key="1">
    <citation type="submission" date="2016-06" db="EMBL/GenBank/DDBJ databases">
        <title>Draft Genome sequence of the fungus Inonotus baumii.</title>
        <authorList>
            <person name="Zhu H."/>
            <person name="Lin W."/>
        </authorList>
    </citation>
    <scope>NUCLEOTIDE SEQUENCE</scope>
    <source>
        <strain evidence="3">821</strain>
    </source>
</reference>
<evidence type="ECO:0000259" key="2">
    <source>
        <dbReference type="PROSITE" id="PS50181"/>
    </source>
</evidence>
<dbReference type="Pfam" id="PF12937">
    <property type="entry name" value="F-box-like"/>
    <property type="match status" value="1"/>
</dbReference>
<feature type="compositionally biased region" description="Acidic residues" evidence="1">
    <location>
        <begin position="514"/>
        <end position="550"/>
    </location>
</feature>
<dbReference type="Proteomes" id="UP000757232">
    <property type="component" value="Unassembled WGS sequence"/>
</dbReference>
<sequence>MRDDPSPDSEPWERTKTNTGAELKFKEGMEILHGSSATPLTRLPSELISQIFEYTLPDKPSFSPSSSPLALTQICRQWRAIALKTPRIWGKFLIPDWQELPANILELVRLWVSRSAETPLDIDISLFNEDVMMFPDKDTLADLHKLLREMLELLEPHRGRILRFRGVFPEFLMKTVGVPKMLNAEHIYYCGMLGDHMALDIELEERPEDQAAILSMHTLLDVGPQRDALRSLAICGCAADINSVMLQTQLTHLELLDLHRGGELCQETAFMLLTNMPRLKNCILDLTKFERQDWVAPERRLVLQNMELLFISWVFPADIDSLLQSITAPKLDKLGLRGTPMVPRRPWTGLYDFLEASKAPISRISLGDFASVDAQYLRCFAHLPNLVHLTINHAELPDVIFRTLTCGDALYDHTLLPNLQVFNMGVCEGFRLENVVNFLKSRAQNPPEGVMKLRETAIMYCTAIEERHKPVLQECGVENLIVEAAEDESVYPYARVVETHRELLAVLYQNAQEDELPPFPNFDEEGEGDADMENADQPEDEDDNDDDGDDNAIGPLREEGQETR</sequence>
<feature type="domain" description="F-box" evidence="2">
    <location>
        <begin position="37"/>
        <end position="92"/>
    </location>
</feature>
<feature type="compositionally biased region" description="Basic and acidic residues" evidence="1">
    <location>
        <begin position="1"/>
        <end position="16"/>
    </location>
</feature>
<organism evidence="3 4">
    <name type="scientific">Sanghuangporus baumii</name>
    <name type="common">Phellinus baumii</name>
    <dbReference type="NCBI Taxonomy" id="108892"/>
    <lineage>
        <taxon>Eukaryota</taxon>
        <taxon>Fungi</taxon>
        <taxon>Dikarya</taxon>
        <taxon>Basidiomycota</taxon>
        <taxon>Agaricomycotina</taxon>
        <taxon>Agaricomycetes</taxon>
        <taxon>Hymenochaetales</taxon>
        <taxon>Hymenochaetaceae</taxon>
        <taxon>Sanghuangporus</taxon>
    </lineage>
</organism>
<name>A0A9Q5N1Z9_SANBA</name>
<keyword evidence="4" id="KW-1185">Reference proteome</keyword>
<dbReference type="Gene3D" id="1.20.1280.50">
    <property type="match status" value="1"/>
</dbReference>
<evidence type="ECO:0000256" key="1">
    <source>
        <dbReference type="SAM" id="MobiDB-lite"/>
    </source>
</evidence>
<accession>A0A9Q5N1Z9</accession>
<dbReference type="PROSITE" id="PS50181">
    <property type="entry name" value="FBOX"/>
    <property type="match status" value="1"/>
</dbReference>
<dbReference type="AlphaFoldDB" id="A0A9Q5N1Z9"/>
<dbReference type="InterPro" id="IPR036047">
    <property type="entry name" value="F-box-like_dom_sf"/>
</dbReference>
<protein>
    <recommendedName>
        <fullName evidence="2">F-box domain-containing protein</fullName>
    </recommendedName>
</protein>